<proteinExistence type="predicted"/>
<dbReference type="EMBL" id="LS991953">
    <property type="protein sequence ID" value="SYV93292.1"/>
    <property type="molecule type" value="Genomic_DNA"/>
</dbReference>
<sequence>MKKKSINGELPLSALASEYKKKYMDVDGKTVARLNIKKIKKVANEDGFYMIETNITNLNSKKANEIYNRQW</sequence>
<gene>
    <name evidence="1" type="ORF">NCTC10124_01028</name>
</gene>
<evidence type="ECO:0000313" key="1">
    <source>
        <dbReference type="EMBL" id="SYV93292.1"/>
    </source>
</evidence>
<protein>
    <recommendedName>
        <fullName evidence="3">Mobile element protein</fullName>
    </recommendedName>
</protein>
<evidence type="ECO:0000313" key="2">
    <source>
        <dbReference type="Proteomes" id="UP000259328"/>
    </source>
</evidence>
<reference evidence="2" key="1">
    <citation type="submission" date="2018-06" db="EMBL/GenBank/DDBJ databases">
        <authorList>
            <consortium name="Pathogen Informatics"/>
        </authorList>
    </citation>
    <scope>NUCLEOTIDE SEQUENCE [LARGE SCALE GENOMIC DNA]</scope>
    <source>
        <strain evidence="2">NCTC10124</strain>
    </source>
</reference>
<dbReference type="AlphaFoldDB" id="A0A3B0P8J2"/>
<feature type="non-terminal residue" evidence="1">
    <location>
        <position position="71"/>
    </location>
</feature>
<name>A0A3B0P8J2_MYCSY</name>
<organism evidence="1 2">
    <name type="scientific">Mycoplasmopsis synoviae</name>
    <name type="common">Mycoplasma synoviae</name>
    <dbReference type="NCBI Taxonomy" id="2109"/>
    <lineage>
        <taxon>Bacteria</taxon>
        <taxon>Bacillati</taxon>
        <taxon>Mycoplasmatota</taxon>
        <taxon>Mycoplasmoidales</taxon>
        <taxon>Metamycoplasmataceae</taxon>
        <taxon>Mycoplasmopsis</taxon>
    </lineage>
</organism>
<evidence type="ECO:0008006" key="3">
    <source>
        <dbReference type="Google" id="ProtNLM"/>
    </source>
</evidence>
<accession>A0A3B0P8J2</accession>
<dbReference type="Proteomes" id="UP000259328">
    <property type="component" value="Chromosome"/>
</dbReference>